<dbReference type="Gene3D" id="2.30.110.10">
    <property type="entry name" value="Electron Transport, Fmn-binding Protein, Chain A"/>
    <property type="match status" value="1"/>
</dbReference>
<gene>
    <name evidence="2" type="ORF">JF922_09170</name>
</gene>
<dbReference type="EMBL" id="JAEKNR010000100">
    <property type="protein sequence ID" value="MBJ7598240.1"/>
    <property type="molecule type" value="Genomic_DNA"/>
</dbReference>
<dbReference type="Pfam" id="PF01243">
    <property type="entry name" value="PNPOx_N"/>
    <property type="match status" value="1"/>
</dbReference>
<dbReference type="InterPro" id="IPR011576">
    <property type="entry name" value="Pyridox_Oxase_N"/>
</dbReference>
<organism evidence="2 3">
    <name type="scientific">Candidatus Nephthysia bennettiae</name>
    <dbReference type="NCBI Taxonomy" id="3127016"/>
    <lineage>
        <taxon>Bacteria</taxon>
        <taxon>Bacillati</taxon>
        <taxon>Candidatus Dormiibacterota</taxon>
        <taxon>Candidatus Dormibacteria</taxon>
        <taxon>Candidatus Dormibacterales</taxon>
        <taxon>Candidatus Dormibacteraceae</taxon>
        <taxon>Candidatus Nephthysia</taxon>
    </lineage>
</organism>
<proteinExistence type="predicted"/>
<dbReference type="AlphaFoldDB" id="A0A934K4F0"/>
<evidence type="ECO:0000313" key="3">
    <source>
        <dbReference type="Proteomes" id="UP000612893"/>
    </source>
</evidence>
<dbReference type="RefSeq" id="WP_338201080.1">
    <property type="nucleotide sequence ID" value="NZ_JAEKNR010000100.1"/>
</dbReference>
<evidence type="ECO:0000313" key="2">
    <source>
        <dbReference type="EMBL" id="MBJ7598240.1"/>
    </source>
</evidence>
<name>A0A934K4F0_9BACT</name>
<dbReference type="InterPro" id="IPR012349">
    <property type="entry name" value="Split_barrel_FMN-bd"/>
</dbReference>
<evidence type="ECO:0000259" key="1">
    <source>
        <dbReference type="Pfam" id="PF01243"/>
    </source>
</evidence>
<feature type="domain" description="Pyridoxamine 5'-phosphate oxidase N-terminal" evidence="1">
    <location>
        <begin position="1"/>
        <end position="136"/>
    </location>
</feature>
<protein>
    <submittedName>
        <fullName evidence="2">Pyridoxamine 5'-phosphate oxidase family protein</fullName>
    </submittedName>
</protein>
<keyword evidence="3" id="KW-1185">Reference proteome</keyword>
<comment type="caution">
    <text evidence="2">The sequence shown here is derived from an EMBL/GenBank/DDBJ whole genome shotgun (WGS) entry which is preliminary data.</text>
</comment>
<dbReference type="Proteomes" id="UP000612893">
    <property type="component" value="Unassembled WGS sequence"/>
</dbReference>
<accession>A0A934K4F0</accession>
<sequence>MEDHARELLSRPIVGQLGYMGMDGYPKVNPTWFLFTDGEIQVASPPNAFKSRSLRLNPRAVLTVSTLEYPHKIASASGTVSVEVLEEKRRVEFVERVASRYLTPEQTRDYIAGWIKGGSPGDGDLLRLRIERMRFTDTGS</sequence>
<reference evidence="2" key="1">
    <citation type="submission" date="2020-10" db="EMBL/GenBank/DDBJ databases">
        <title>Ca. Dormibacterota MAGs.</title>
        <authorList>
            <person name="Montgomery K."/>
        </authorList>
    </citation>
    <scope>NUCLEOTIDE SEQUENCE [LARGE SCALE GENOMIC DNA]</scope>
    <source>
        <strain evidence="2">SC8812_S17_10</strain>
    </source>
</reference>
<dbReference type="SUPFAM" id="SSF50475">
    <property type="entry name" value="FMN-binding split barrel"/>
    <property type="match status" value="1"/>
</dbReference>